<comment type="caution">
    <text evidence="2">The sequence shown here is derived from an EMBL/GenBank/DDBJ whole genome shotgun (WGS) entry which is preliminary data.</text>
</comment>
<sequence length="214" mass="22953">MPRPRPATIIRLVVLIALLVLANRYLQGFFAMLEEDFASADPRMLRRLAITALLLYALSLALPFVPGVEIGLMLMAAAGPEMGYLVYLCTVIGLCIAFVAGRLVPPLVLARLAGEFGLRRAEAFLTRFAALPRDEVFPTLVAAAPNRFAAVLLRQRYLALALLLNMPGNFVLGGGGGIAMMAGLSRVFSPPLFLLMTMLAVAPVPLAVAWFGGN</sequence>
<evidence type="ECO:0000256" key="1">
    <source>
        <dbReference type="SAM" id="Phobius"/>
    </source>
</evidence>
<proteinExistence type="predicted"/>
<feature type="transmembrane region" description="Helical" evidence="1">
    <location>
        <begin position="85"/>
        <end position="110"/>
    </location>
</feature>
<keyword evidence="1" id="KW-0812">Transmembrane</keyword>
<dbReference type="EMBL" id="FNYY01000012">
    <property type="protein sequence ID" value="SEJ86146.1"/>
    <property type="molecule type" value="Genomic_DNA"/>
</dbReference>
<keyword evidence="1" id="KW-0472">Membrane</keyword>
<evidence type="ECO:0000313" key="3">
    <source>
        <dbReference type="Proteomes" id="UP000182932"/>
    </source>
</evidence>
<accession>A0A975WC25</accession>
<gene>
    <name evidence="2" type="ORF">SAMN04487940_11231</name>
</gene>
<feature type="transmembrane region" description="Helical" evidence="1">
    <location>
        <begin position="6"/>
        <end position="26"/>
    </location>
</feature>
<evidence type="ECO:0008006" key="4">
    <source>
        <dbReference type="Google" id="ProtNLM"/>
    </source>
</evidence>
<name>A0A975WC25_9RHOB</name>
<dbReference type="Proteomes" id="UP000182932">
    <property type="component" value="Unassembled WGS sequence"/>
</dbReference>
<organism evidence="2 3">
    <name type="scientific">Marinovum algicola</name>
    <dbReference type="NCBI Taxonomy" id="42444"/>
    <lineage>
        <taxon>Bacteria</taxon>
        <taxon>Pseudomonadati</taxon>
        <taxon>Pseudomonadota</taxon>
        <taxon>Alphaproteobacteria</taxon>
        <taxon>Rhodobacterales</taxon>
        <taxon>Roseobacteraceae</taxon>
        <taxon>Marinovum</taxon>
    </lineage>
</organism>
<evidence type="ECO:0000313" key="2">
    <source>
        <dbReference type="EMBL" id="SEJ86146.1"/>
    </source>
</evidence>
<dbReference type="AlphaFoldDB" id="A0A975WC25"/>
<keyword evidence="3" id="KW-1185">Reference proteome</keyword>
<feature type="transmembrane region" description="Helical" evidence="1">
    <location>
        <begin position="47"/>
        <end position="65"/>
    </location>
</feature>
<dbReference type="RefSeq" id="WP_074837456.1">
    <property type="nucleotide sequence ID" value="NZ_CATLUV010000005.1"/>
</dbReference>
<keyword evidence="1" id="KW-1133">Transmembrane helix</keyword>
<dbReference type="GeneID" id="80819433"/>
<protein>
    <recommendedName>
        <fullName evidence="4">TVP38/TMEM64 family membrane protein</fullName>
    </recommendedName>
</protein>
<reference evidence="2 3" key="1">
    <citation type="submission" date="2016-10" db="EMBL/GenBank/DDBJ databases">
        <authorList>
            <person name="Varghese N."/>
            <person name="Submissions S."/>
        </authorList>
    </citation>
    <scope>NUCLEOTIDE SEQUENCE [LARGE SCALE GENOMIC DNA]</scope>
    <source>
        <strain evidence="2 3">FF3</strain>
    </source>
</reference>
<feature type="transmembrane region" description="Helical" evidence="1">
    <location>
        <begin position="192"/>
        <end position="212"/>
    </location>
</feature>
<feature type="transmembrane region" description="Helical" evidence="1">
    <location>
        <begin position="157"/>
        <end position="180"/>
    </location>
</feature>